<keyword evidence="13" id="KW-1185">Reference proteome</keyword>
<evidence type="ECO:0000256" key="1">
    <source>
        <dbReference type="ARBA" id="ARBA00001954"/>
    </source>
</evidence>
<evidence type="ECO:0000256" key="8">
    <source>
        <dbReference type="ARBA" id="ARBA00023004"/>
    </source>
</evidence>
<keyword evidence="6" id="KW-0809">Transit peptide</keyword>
<keyword evidence="3" id="KW-0444">Lipid biosynthesis</keyword>
<dbReference type="PANTHER" id="PTHR31155">
    <property type="entry name" value="ACYL- ACYL-CARRIER-PROTEIN DESATURASE-RELATED"/>
    <property type="match status" value="1"/>
</dbReference>
<keyword evidence="7" id="KW-0560">Oxidoreductase</keyword>
<protein>
    <submittedName>
        <fullName evidence="12">Stearoyl-[acyl-carrier-protein] 9-desaturase 6, chloroplastic</fullName>
    </submittedName>
</protein>
<evidence type="ECO:0000313" key="13">
    <source>
        <dbReference type="Proteomes" id="UP001341840"/>
    </source>
</evidence>
<comment type="cofactor">
    <cofactor evidence="1">
        <name>Fe(2+)</name>
        <dbReference type="ChEBI" id="CHEBI:29033"/>
    </cofactor>
</comment>
<dbReference type="Pfam" id="PF03405">
    <property type="entry name" value="FA_desaturase_2"/>
    <property type="match status" value="1"/>
</dbReference>
<evidence type="ECO:0000256" key="11">
    <source>
        <dbReference type="SAM" id="MobiDB-lite"/>
    </source>
</evidence>
<evidence type="ECO:0000256" key="2">
    <source>
        <dbReference type="ARBA" id="ARBA00008749"/>
    </source>
</evidence>
<keyword evidence="5" id="KW-0276">Fatty acid metabolism</keyword>
<evidence type="ECO:0000256" key="3">
    <source>
        <dbReference type="ARBA" id="ARBA00022516"/>
    </source>
</evidence>
<feature type="compositionally biased region" description="Basic residues" evidence="11">
    <location>
        <begin position="15"/>
        <end position="24"/>
    </location>
</feature>
<evidence type="ECO:0000256" key="7">
    <source>
        <dbReference type="ARBA" id="ARBA00023002"/>
    </source>
</evidence>
<sequence>MASSLAWNHNGFLHRQSKGFKPHPSKPTLPKAPSSSLRTPKRYSLPPEKIEVFKSLEGWVSHCILPLVKPVEKSWQPRDFLPDSSLPVEDFNNKVRALRERAIELPDDYLVVLVGDMITEDALPTYQTRLNQLDGVADNTGSSKSPWAVWTRAWTAEENRHGDLLKTYLYLSGRVDMLMIERTIHYLIANGIV</sequence>
<dbReference type="EMBL" id="JASCZI010121885">
    <property type="protein sequence ID" value="MED6163212.1"/>
    <property type="molecule type" value="Genomic_DNA"/>
</dbReference>
<comment type="similarity">
    <text evidence="2">Belongs to the fatty acid desaturase type 2 family.</text>
</comment>
<reference evidence="12 13" key="1">
    <citation type="journal article" date="2023" name="Plants (Basel)">
        <title>Bridging the Gap: Combining Genomics and Transcriptomics Approaches to Understand Stylosanthes scabra, an Orphan Legume from the Brazilian Caatinga.</title>
        <authorList>
            <person name="Ferreira-Neto J.R.C."/>
            <person name="da Silva M.D."/>
            <person name="Binneck E."/>
            <person name="de Melo N.F."/>
            <person name="da Silva R.H."/>
            <person name="de Melo A.L.T.M."/>
            <person name="Pandolfi V."/>
            <person name="Bustamante F.O."/>
            <person name="Brasileiro-Vidal A.C."/>
            <person name="Benko-Iseppon A.M."/>
        </authorList>
    </citation>
    <scope>NUCLEOTIDE SEQUENCE [LARGE SCALE GENOMIC DNA]</scope>
    <source>
        <tissue evidence="12">Leaves</tissue>
    </source>
</reference>
<gene>
    <name evidence="12" type="primary">SACPDES6_7</name>
    <name evidence="12" type="ORF">PIB30_077795</name>
</gene>
<evidence type="ECO:0000256" key="10">
    <source>
        <dbReference type="ARBA" id="ARBA00023160"/>
    </source>
</evidence>
<dbReference type="InterPro" id="IPR005067">
    <property type="entry name" value="Fatty_acid_desaturase-2"/>
</dbReference>
<evidence type="ECO:0000256" key="5">
    <source>
        <dbReference type="ARBA" id="ARBA00022832"/>
    </source>
</evidence>
<dbReference type="InterPro" id="IPR012348">
    <property type="entry name" value="RNR-like"/>
</dbReference>
<dbReference type="PANTHER" id="PTHR31155:SF31">
    <property type="entry name" value="STEAROYL-[ACYL-CARRIER-PROTEIN] 9-DESATURASE 6, CHLOROPLASTIC"/>
    <property type="match status" value="1"/>
</dbReference>
<keyword evidence="9" id="KW-0443">Lipid metabolism</keyword>
<feature type="region of interest" description="Disordered" evidence="11">
    <location>
        <begin position="14"/>
        <end position="42"/>
    </location>
</feature>
<dbReference type="Proteomes" id="UP001341840">
    <property type="component" value="Unassembled WGS sequence"/>
</dbReference>
<proteinExistence type="inferred from homology"/>
<evidence type="ECO:0000256" key="4">
    <source>
        <dbReference type="ARBA" id="ARBA00022723"/>
    </source>
</evidence>
<keyword evidence="4" id="KW-0479">Metal-binding</keyword>
<dbReference type="Gene3D" id="1.10.620.20">
    <property type="entry name" value="Ribonucleotide Reductase, subunit A"/>
    <property type="match status" value="1"/>
</dbReference>
<evidence type="ECO:0000256" key="9">
    <source>
        <dbReference type="ARBA" id="ARBA00023098"/>
    </source>
</evidence>
<dbReference type="SUPFAM" id="SSF47240">
    <property type="entry name" value="Ferritin-like"/>
    <property type="match status" value="1"/>
</dbReference>
<organism evidence="12 13">
    <name type="scientific">Stylosanthes scabra</name>
    <dbReference type="NCBI Taxonomy" id="79078"/>
    <lineage>
        <taxon>Eukaryota</taxon>
        <taxon>Viridiplantae</taxon>
        <taxon>Streptophyta</taxon>
        <taxon>Embryophyta</taxon>
        <taxon>Tracheophyta</taxon>
        <taxon>Spermatophyta</taxon>
        <taxon>Magnoliopsida</taxon>
        <taxon>eudicotyledons</taxon>
        <taxon>Gunneridae</taxon>
        <taxon>Pentapetalae</taxon>
        <taxon>rosids</taxon>
        <taxon>fabids</taxon>
        <taxon>Fabales</taxon>
        <taxon>Fabaceae</taxon>
        <taxon>Papilionoideae</taxon>
        <taxon>50 kb inversion clade</taxon>
        <taxon>dalbergioids sensu lato</taxon>
        <taxon>Dalbergieae</taxon>
        <taxon>Pterocarpus clade</taxon>
        <taxon>Stylosanthes</taxon>
    </lineage>
</organism>
<evidence type="ECO:0000256" key="6">
    <source>
        <dbReference type="ARBA" id="ARBA00022946"/>
    </source>
</evidence>
<accession>A0ABU6URE1</accession>
<keyword evidence="8" id="KW-0408">Iron</keyword>
<keyword evidence="10" id="KW-0275">Fatty acid biosynthesis</keyword>
<evidence type="ECO:0000313" key="12">
    <source>
        <dbReference type="EMBL" id="MED6163212.1"/>
    </source>
</evidence>
<dbReference type="InterPro" id="IPR009078">
    <property type="entry name" value="Ferritin-like_SF"/>
</dbReference>
<name>A0ABU6URE1_9FABA</name>
<comment type="caution">
    <text evidence="12">The sequence shown here is derived from an EMBL/GenBank/DDBJ whole genome shotgun (WGS) entry which is preliminary data.</text>
</comment>